<dbReference type="Proteomes" id="UP000184452">
    <property type="component" value="Unassembled WGS sequence"/>
</dbReference>
<accession>A0A1M6FXM1</accession>
<dbReference type="SUPFAM" id="SSF48371">
    <property type="entry name" value="ARM repeat"/>
    <property type="match status" value="1"/>
</dbReference>
<reference evidence="1 2" key="1">
    <citation type="submission" date="2016-11" db="EMBL/GenBank/DDBJ databases">
        <authorList>
            <person name="Jaros S."/>
            <person name="Januszkiewicz K."/>
            <person name="Wedrychowicz H."/>
        </authorList>
    </citation>
    <scope>NUCLEOTIDE SEQUENCE [LARGE SCALE GENOMIC DNA]</scope>
    <source>
        <strain evidence="1 2">CGMCC 4.5723</strain>
    </source>
</reference>
<gene>
    <name evidence="1" type="ORF">SAMN05421803_103186</name>
</gene>
<keyword evidence="2" id="KW-1185">Reference proteome</keyword>
<organism evidence="1 2">
    <name type="scientific">Nocardiopsis flavescens</name>
    <dbReference type="NCBI Taxonomy" id="758803"/>
    <lineage>
        <taxon>Bacteria</taxon>
        <taxon>Bacillati</taxon>
        <taxon>Actinomycetota</taxon>
        <taxon>Actinomycetes</taxon>
        <taxon>Streptosporangiales</taxon>
        <taxon>Nocardiopsidaceae</taxon>
        <taxon>Nocardiopsis</taxon>
    </lineage>
</organism>
<evidence type="ECO:0000313" key="1">
    <source>
        <dbReference type="EMBL" id="SHJ02359.1"/>
    </source>
</evidence>
<dbReference type="OrthoDB" id="9797162at2"/>
<dbReference type="Gene3D" id="1.25.40.290">
    <property type="entry name" value="ARM repeat domains"/>
    <property type="match status" value="1"/>
</dbReference>
<name>A0A1M6FXM1_9ACTN</name>
<sequence length="373" mass="41251">MADDHSLKRHVGGGAARVLGTAIRERLPGFDVEGYAGEVAARVGPLELKDRVMVMAEGLRARLPAAYPEAVAVLVESLGEDLVDGAGMYAHGFHLMAVARFVEEYGVAHPEASLPALVEITRRHTSEFAVRPYLVHHREAALDLMRACAAEPDPNVRRFASEGLRPRLPWARRLPEFVADPGPVLEVLEVLRNDPSAYVRTSVANNLNDISRDHPGRVLDLAERWTRESPTPETAWTVRHALRTLVKRGDPRALALLGATGGDRVGTADLSLSPAVLDLGGELRVRVELVNTDDRPHTVIVDYRVHYVKADGSRRPKVFKWTTVELCAGERRTLEKRHRVKPISTRTHHRGEHLVEVQVNGVIKAAAPFELRV</sequence>
<dbReference type="RefSeq" id="WP_073376862.1">
    <property type="nucleotide sequence ID" value="NZ_FQZK01000003.1"/>
</dbReference>
<dbReference type="EMBL" id="FQZK01000003">
    <property type="protein sequence ID" value="SHJ02359.1"/>
    <property type="molecule type" value="Genomic_DNA"/>
</dbReference>
<dbReference type="STRING" id="758803.SAMN05421803_103186"/>
<dbReference type="AlphaFoldDB" id="A0A1M6FXM1"/>
<protein>
    <submittedName>
        <fullName evidence="1">3-methyladenine DNA glycosylase AlkC</fullName>
    </submittedName>
</protein>
<proteinExistence type="predicted"/>
<evidence type="ECO:0000313" key="2">
    <source>
        <dbReference type="Proteomes" id="UP000184452"/>
    </source>
</evidence>
<dbReference type="InterPro" id="IPR016024">
    <property type="entry name" value="ARM-type_fold"/>
</dbReference>